<dbReference type="PROSITE" id="PS50801">
    <property type="entry name" value="STAS"/>
    <property type="match status" value="1"/>
</dbReference>
<evidence type="ECO:0000256" key="2">
    <source>
        <dbReference type="RuleBase" id="RU003749"/>
    </source>
</evidence>
<dbReference type="CDD" id="cd07043">
    <property type="entry name" value="STAS_anti-anti-sigma_factors"/>
    <property type="match status" value="1"/>
</dbReference>
<dbReference type="Proteomes" id="UP000638353">
    <property type="component" value="Unassembled WGS sequence"/>
</dbReference>
<feature type="region of interest" description="Disordered" evidence="3">
    <location>
        <begin position="1"/>
        <end position="25"/>
    </location>
</feature>
<comment type="similarity">
    <text evidence="1 2">Belongs to the anti-sigma-factor antagonist family.</text>
</comment>
<evidence type="ECO:0000313" key="5">
    <source>
        <dbReference type="EMBL" id="GHD17055.1"/>
    </source>
</evidence>
<dbReference type="RefSeq" id="WP_189827850.1">
    <property type="nucleotide sequence ID" value="NZ_BMVC01000026.1"/>
</dbReference>
<proteinExistence type="inferred from homology"/>
<dbReference type="SUPFAM" id="SSF52091">
    <property type="entry name" value="SpoIIaa-like"/>
    <property type="match status" value="1"/>
</dbReference>
<reference evidence="5" key="1">
    <citation type="journal article" date="2014" name="Int. J. Syst. Evol. Microbiol.">
        <title>Complete genome sequence of Corynebacterium casei LMG S-19264T (=DSM 44701T), isolated from a smear-ripened cheese.</title>
        <authorList>
            <consortium name="US DOE Joint Genome Institute (JGI-PGF)"/>
            <person name="Walter F."/>
            <person name="Albersmeier A."/>
            <person name="Kalinowski J."/>
            <person name="Ruckert C."/>
        </authorList>
    </citation>
    <scope>NUCLEOTIDE SEQUENCE</scope>
    <source>
        <strain evidence="5">JCM 4637</strain>
    </source>
</reference>
<gene>
    <name evidence="5" type="primary">spoI</name>
    <name evidence="5" type="ORF">GCM10010334_78600</name>
</gene>
<dbReference type="Pfam" id="PF01740">
    <property type="entry name" value="STAS"/>
    <property type="match status" value="1"/>
</dbReference>
<evidence type="ECO:0000313" key="6">
    <source>
        <dbReference type="Proteomes" id="UP000638353"/>
    </source>
</evidence>
<evidence type="ECO:0000256" key="3">
    <source>
        <dbReference type="SAM" id="MobiDB-lite"/>
    </source>
</evidence>
<dbReference type="InterPro" id="IPR036513">
    <property type="entry name" value="STAS_dom_sf"/>
</dbReference>
<evidence type="ECO:0000259" key="4">
    <source>
        <dbReference type="PROSITE" id="PS50801"/>
    </source>
</evidence>
<protein>
    <recommendedName>
        <fullName evidence="2">Anti-sigma factor antagonist</fullName>
    </recommendedName>
</protein>
<dbReference type="GO" id="GO:0043856">
    <property type="term" value="F:anti-sigma factor antagonist activity"/>
    <property type="evidence" value="ECO:0007669"/>
    <property type="project" value="InterPro"/>
</dbReference>
<dbReference type="Gene3D" id="3.30.750.24">
    <property type="entry name" value="STAS domain"/>
    <property type="match status" value="1"/>
</dbReference>
<dbReference type="PANTHER" id="PTHR33495">
    <property type="entry name" value="ANTI-SIGMA FACTOR ANTAGONIST TM_1081-RELATED-RELATED"/>
    <property type="match status" value="1"/>
</dbReference>
<feature type="compositionally biased region" description="Polar residues" evidence="3">
    <location>
        <begin position="1"/>
        <end position="11"/>
    </location>
</feature>
<dbReference type="NCBIfam" id="TIGR00377">
    <property type="entry name" value="ant_ant_sig"/>
    <property type="match status" value="1"/>
</dbReference>
<dbReference type="PANTHER" id="PTHR33495:SF2">
    <property type="entry name" value="ANTI-SIGMA FACTOR ANTAGONIST TM_1081-RELATED"/>
    <property type="match status" value="1"/>
</dbReference>
<name>A0A918X8J9_9ACTN</name>
<dbReference type="InterPro" id="IPR002645">
    <property type="entry name" value="STAS_dom"/>
</dbReference>
<evidence type="ECO:0000256" key="1">
    <source>
        <dbReference type="ARBA" id="ARBA00009013"/>
    </source>
</evidence>
<reference evidence="5" key="2">
    <citation type="submission" date="2020-09" db="EMBL/GenBank/DDBJ databases">
        <authorList>
            <person name="Sun Q."/>
            <person name="Ohkuma M."/>
        </authorList>
    </citation>
    <scope>NUCLEOTIDE SEQUENCE</scope>
    <source>
        <strain evidence="5">JCM 4637</strain>
    </source>
</reference>
<dbReference type="InterPro" id="IPR003658">
    <property type="entry name" value="Anti-sigma_ant"/>
</dbReference>
<feature type="domain" description="STAS" evidence="4">
    <location>
        <begin position="29"/>
        <end position="141"/>
    </location>
</feature>
<comment type="caution">
    <text evidence="5">The sequence shown here is derived from an EMBL/GenBank/DDBJ whole genome shotgun (WGS) entry which is preliminary data.</text>
</comment>
<dbReference type="AlphaFoldDB" id="A0A918X8J9"/>
<organism evidence="5 6">
    <name type="scientific">Streptomyces finlayi</name>
    <dbReference type="NCBI Taxonomy" id="67296"/>
    <lineage>
        <taxon>Bacteria</taxon>
        <taxon>Bacillati</taxon>
        <taxon>Actinomycetota</taxon>
        <taxon>Actinomycetes</taxon>
        <taxon>Kitasatosporales</taxon>
        <taxon>Streptomycetaceae</taxon>
        <taxon>Streptomyces</taxon>
    </lineage>
</organism>
<accession>A0A918X8J9</accession>
<dbReference type="EMBL" id="BMVC01000026">
    <property type="protein sequence ID" value="GHD17055.1"/>
    <property type="molecule type" value="Genomic_DNA"/>
</dbReference>
<sequence>MNSDLSPTHGPSPTHDPAPRHDLSPARKLTVDVRSRDAGVVLAVAGDLDFDNSPRLRTALNRLALDPGDLMVMDLAEVTFFDSSGVTMLIIARKVAQAADAEIVVTGITPMVAKIFRITGLDEVFRTYADPEAAFADSVRN</sequence>